<sequence length="340" mass="37300">IKDGEVVLGDPWADVEKPFPGDGEGDAVRGNIKQIAGPNGVVRRRNPGIRVLISIGGWTWSGEFSEMAKTHEGRARFVTSVCRFVERYGFDGADIDWEYPVEGGLPENQRSPDDAANYALLLEALRGGLDELGAQHGKRYELSIAAPAPEFVRRHLDMGRIARAVDFVNLMAYDFEGSWSQRTGHHSRLFSAGPGQLSVDSAVEAYLAGGVPPSKLVLGVGFYGRGFANVEASPSTPTGLGAAFSGIPKGTWEDGVFDYSHLATKMLVPGSAYQSYWDDVAKVPYMYNAQERVTISYDDENSVGWKMHYVRSRQLGGAMIWELNQDPECVLLDRITQYLG</sequence>
<protein>
    <submittedName>
        <fullName evidence="1">Uncharacterized protein</fullName>
    </submittedName>
</protein>
<gene>
    <name evidence="1" type="ORF">EV182_004929</name>
</gene>
<name>A0ACC1HQS9_9FUNG</name>
<evidence type="ECO:0000313" key="2">
    <source>
        <dbReference type="Proteomes" id="UP001145114"/>
    </source>
</evidence>
<comment type="caution">
    <text evidence="1">The sequence shown here is derived from an EMBL/GenBank/DDBJ whole genome shotgun (WGS) entry which is preliminary data.</text>
</comment>
<reference evidence="1" key="1">
    <citation type="submission" date="2022-06" db="EMBL/GenBank/DDBJ databases">
        <title>Phylogenomic reconstructions and comparative analyses of Kickxellomycotina fungi.</title>
        <authorList>
            <person name="Reynolds N.K."/>
            <person name="Stajich J.E."/>
            <person name="Barry K."/>
            <person name="Grigoriev I.V."/>
            <person name="Crous P."/>
            <person name="Smith M.E."/>
        </authorList>
    </citation>
    <scope>NUCLEOTIDE SEQUENCE</scope>
    <source>
        <strain evidence="1">RSA 2271</strain>
    </source>
</reference>
<dbReference type="Proteomes" id="UP001145114">
    <property type="component" value="Unassembled WGS sequence"/>
</dbReference>
<proteinExistence type="predicted"/>
<evidence type="ECO:0000313" key="1">
    <source>
        <dbReference type="EMBL" id="KAJ1678031.1"/>
    </source>
</evidence>
<keyword evidence="2" id="KW-1185">Reference proteome</keyword>
<accession>A0ACC1HQS9</accession>
<feature type="non-terminal residue" evidence="1">
    <location>
        <position position="1"/>
    </location>
</feature>
<dbReference type="EMBL" id="JAMZIH010001628">
    <property type="protein sequence ID" value="KAJ1678031.1"/>
    <property type="molecule type" value="Genomic_DNA"/>
</dbReference>
<organism evidence="1 2">
    <name type="scientific">Spiromyces aspiralis</name>
    <dbReference type="NCBI Taxonomy" id="68401"/>
    <lineage>
        <taxon>Eukaryota</taxon>
        <taxon>Fungi</taxon>
        <taxon>Fungi incertae sedis</taxon>
        <taxon>Zoopagomycota</taxon>
        <taxon>Kickxellomycotina</taxon>
        <taxon>Kickxellomycetes</taxon>
        <taxon>Kickxellales</taxon>
        <taxon>Kickxellaceae</taxon>
        <taxon>Spiromyces</taxon>
    </lineage>
</organism>